<sequence>MLPVKRQKLPQLSARTAHITLQQLSVASTDTSAFPSASTLREIFFETVKMRLLHKLLPMSKTNYPLLRVTTPHAVITEVTAAAGDTHWVFIVFKVAQVSTEELIRIAGGK</sequence>
<proteinExistence type="predicted"/>
<dbReference type="AlphaFoldDB" id="A0A6G1QTG2"/>
<dbReference type="EMBL" id="CM015732">
    <property type="protein sequence ID" value="KAF3705366.1"/>
    <property type="molecule type" value="Genomic_DNA"/>
</dbReference>
<organism evidence="1 2">
    <name type="scientific">Channa argus</name>
    <name type="common">Northern snakehead</name>
    <name type="synonym">Ophicephalus argus</name>
    <dbReference type="NCBI Taxonomy" id="215402"/>
    <lineage>
        <taxon>Eukaryota</taxon>
        <taxon>Metazoa</taxon>
        <taxon>Chordata</taxon>
        <taxon>Craniata</taxon>
        <taxon>Vertebrata</taxon>
        <taxon>Euteleostomi</taxon>
        <taxon>Actinopterygii</taxon>
        <taxon>Neopterygii</taxon>
        <taxon>Teleostei</taxon>
        <taxon>Neoteleostei</taxon>
        <taxon>Acanthomorphata</taxon>
        <taxon>Anabantaria</taxon>
        <taxon>Anabantiformes</taxon>
        <taxon>Channoidei</taxon>
        <taxon>Channidae</taxon>
        <taxon>Channa</taxon>
    </lineage>
</organism>
<reference evidence="1 2" key="1">
    <citation type="submission" date="2019-02" db="EMBL/GenBank/DDBJ databases">
        <title>Opniocepnalus argus genome.</title>
        <authorList>
            <person name="Zhou C."/>
            <person name="Xiao S."/>
        </authorList>
    </citation>
    <scope>NUCLEOTIDE SEQUENCE [LARGE SCALE GENOMIC DNA]</scope>
    <source>
        <strain evidence="1">OARG1902GOOAL</strain>
        <tissue evidence="1">Muscle</tissue>
    </source>
</reference>
<gene>
    <name evidence="1" type="ORF">EXN66_Car021057</name>
</gene>
<name>A0A6G1QTG2_CHAAH</name>
<protein>
    <submittedName>
        <fullName evidence="1">Uncharacterized protein</fullName>
    </submittedName>
</protein>
<reference evidence="2" key="2">
    <citation type="submission" date="2019-02" db="EMBL/GenBank/DDBJ databases">
        <title>Opniocepnalus argus Var Kimnra genome.</title>
        <authorList>
            <person name="Zhou C."/>
            <person name="Xiao S."/>
        </authorList>
    </citation>
    <scope>NUCLEOTIDE SEQUENCE [LARGE SCALE GENOMIC DNA]</scope>
</reference>
<accession>A0A6G1QTG2</accession>
<keyword evidence="2" id="KW-1185">Reference proteome</keyword>
<evidence type="ECO:0000313" key="2">
    <source>
        <dbReference type="Proteomes" id="UP000503349"/>
    </source>
</evidence>
<dbReference type="Proteomes" id="UP000503349">
    <property type="component" value="Chromosome 21"/>
</dbReference>
<evidence type="ECO:0000313" key="1">
    <source>
        <dbReference type="EMBL" id="KAF3705366.1"/>
    </source>
</evidence>